<organism evidence="3 4">
    <name type="scientific">Anaeramoeba flamelloides</name>
    <dbReference type="NCBI Taxonomy" id="1746091"/>
    <lineage>
        <taxon>Eukaryota</taxon>
        <taxon>Metamonada</taxon>
        <taxon>Anaeramoebidae</taxon>
        <taxon>Anaeramoeba</taxon>
    </lineage>
</organism>
<evidence type="ECO:0000313" key="4">
    <source>
        <dbReference type="Proteomes" id="UP001150062"/>
    </source>
</evidence>
<dbReference type="Proteomes" id="UP001150062">
    <property type="component" value="Unassembled WGS sequence"/>
</dbReference>
<feature type="compositionally biased region" description="Basic and acidic residues" evidence="2">
    <location>
        <begin position="95"/>
        <end position="109"/>
    </location>
</feature>
<evidence type="ECO:0000256" key="1">
    <source>
        <dbReference type="SAM" id="Coils"/>
    </source>
</evidence>
<comment type="caution">
    <text evidence="3">The sequence shown here is derived from an EMBL/GenBank/DDBJ whole genome shotgun (WGS) entry which is preliminary data.</text>
</comment>
<feature type="coiled-coil region" evidence="1">
    <location>
        <begin position="140"/>
        <end position="187"/>
    </location>
</feature>
<evidence type="ECO:0000256" key="2">
    <source>
        <dbReference type="SAM" id="MobiDB-lite"/>
    </source>
</evidence>
<accession>A0ABQ8YHM0</accession>
<dbReference type="EMBL" id="JAOAOG010000166">
    <property type="protein sequence ID" value="KAJ6244104.1"/>
    <property type="molecule type" value="Genomic_DNA"/>
</dbReference>
<keyword evidence="1" id="KW-0175">Coiled coil</keyword>
<feature type="region of interest" description="Disordered" evidence="2">
    <location>
        <begin position="92"/>
        <end position="135"/>
    </location>
</feature>
<keyword evidence="4" id="KW-1185">Reference proteome</keyword>
<evidence type="ECO:0000313" key="3">
    <source>
        <dbReference type="EMBL" id="KAJ6244104.1"/>
    </source>
</evidence>
<gene>
    <name evidence="3" type="ORF">M0813_21368</name>
</gene>
<sequence>MSGNHNEVCVWHGQYCATKNSRKYYPERHGGKIHYKAYALLERSNRSRKKKQKYFCRGCYQLWLDWNKIGSPRIKTKWEKEREKISIETLPLFGSKKETHDTPRTRSSDDESGDEEFSIAMDEHKLHGWGPAKKKKSYTEQEYEEFLKGVQEENEFLQKKEQEEKRREAKRRKKENQLLEIEQLKKKI</sequence>
<proteinExistence type="predicted"/>
<name>A0ABQ8YHM0_9EUKA</name>
<protein>
    <submittedName>
        <fullName evidence="3">Uncharacterized protein</fullName>
    </submittedName>
</protein>
<reference evidence="3" key="1">
    <citation type="submission" date="2022-08" db="EMBL/GenBank/DDBJ databases">
        <title>Novel sulfate-reducing endosymbionts in the free-living metamonad Anaeramoeba.</title>
        <authorList>
            <person name="Jerlstrom-Hultqvist J."/>
            <person name="Cepicka I."/>
            <person name="Gallot-Lavallee L."/>
            <person name="Salas-Leiva D."/>
            <person name="Curtis B.A."/>
            <person name="Zahonova K."/>
            <person name="Pipaliya S."/>
            <person name="Dacks J."/>
            <person name="Roger A.J."/>
        </authorList>
    </citation>
    <scope>NUCLEOTIDE SEQUENCE</scope>
    <source>
        <strain evidence="3">Schooner1</strain>
    </source>
</reference>